<keyword evidence="5 6" id="KW-0804">Transcription</keyword>
<dbReference type="STRING" id="43304.GCA_001403655_00151"/>
<proteinExistence type="inferred from homology"/>
<dbReference type="RefSeq" id="WP_064936447.1">
    <property type="nucleotide sequence ID" value="NZ_LZSO01000041.1"/>
</dbReference>
<feature type="domain" description="RNA polymerase sigma-70 region 2" evidence="7">
    <location>
        <begin position="28"/>
        <end position="90"/>
    </location>
</feature>
<feature type="domain" description="RNA polymerase sigma factor 70 region 4 type 2" evidence="8">
    <location>
        <begin position="129"/>
        <end position="181"/>
    </location>
</feature>
<comment type="similarity">
    <text evidence="1 6">Belongs to the sigma-70 factor family. ECF subfamily.</text>
</comment>
<protein>
    <recommendedName>
        <fullName evidence="6">RNA polymerase sigma factor</fullName>
    </recommendedName>
</protein>
<evidence type="ECO:0000256" key="6">
    <source>
        <dbReference type="RuleBase" id="RU000716"/>
    </source>
</evidence>
<evidence type="ECO:0000259" key="7">
    <source>
        <dbReference type="Pfam" id="PF04542"/>
    </source>
</evidence>
<dbReference type="InterPro" id="IPR007627">
    <property type="entry name" value="RNA_pol_sigma70_r2"/>
</dbReference>
<dbReference type="SUPFAM" id="SSF88659">
    <property type="entry name" value="Sigma3 and sigma4 domains of RNA polymerase sigma factors"/>
    <property type="match status" value="1"/>
</dbReference>
<dbReference type="GO" id="GO:0006352">
    <property type="term" value="P:DNA-templated transcription initiation"/>
    <property type="evidence" value="ECO:0007669"/>
    <property type="project" value="InterPro"/>
</dbReference>
<dbReference type="PANTHER" id="PTHR43133:SF59">
    <property type="entry name" value="ECF RNA POLYMERASE SIGMA FACTOR SIGR"/>
    <property type="match status" value="1"/>
</dbReference>
<dbReference type="SUPFAM" id="SSF88946">
    <property type="entry name" value="Sigma2 domain of RNA polymerase sigma factors"/>
    <property type="match status" value="1"/>
</dbReference>
<dbReference type="PROSITE" id="PS01063">
    <property type="entry name" value="SIGMA70_ECF"/>
    <property type="match status" value="1"/>
</dbReference>
<evidence type="ECO:0000256" key="5">
    <source>
        <dbReference type="ARBA" id="ARBA00023163"/>
    </source>
</evidence>
<dbReference type="GO" id="GO:0006950">
    <property type="term" value="P:response to stress"/>
    <property type="evidence" value="ECO:0007669"/>
    <property type="project" value="UniProtKB-ARBA"/>
</dbReference>
<dbReference type="Pfam" id="PF08281">
    <property type="entry name" value="Sigma70_r4_2"/>
    <property type="match status" value="1"/>
</dbReference>
<keyword evidence="4 6" id="KW-0238">DNA-binding</keyword>
<dbReference type="PANTHER" id="PTHR43133">
    <property type="entry name" value="RNA POLYMERASE ECF-TYPE SIGMA FACTO"/>
    <property type="match status" value="1"/>
</dbReference>
<evidence type="ECO:0000256" key="4">
    <source>
        <dbReference type="ARBA" id="ARBA00023125"/>
    </source>
</evidence>
<dbReference type="Gene3D" id="1.10.1740.10">
    <property type="match status" value="1"/>
</dbReference>
<dbReference type="InterPro" id="IPR013324">
    <property type="entry name" value="RNA_pol_sigma_r3/r4-like"/>
</dbReference>
<evidence type="ECO:0000313" key="10">
    <source>
        <dbReference type="Proteomes" id="UP000093902"/>
    </source>
</evidence>
<dbReference type="InterPro" id="IPR039425">
    <property type="entry name" value="RNA_pol_sigma-70-like"/>
</dbReference>
<evidence type="ECO:0000256" key="1">
    <source>
        <dbReference type="ARBA" id="ARBA00010641"/>
    </source>
</evidence>
<dbReference type="Gene3D" id="1.10.10.10">
    <property type="entry name" value="Winged helix-like DNA-binding domain superfamily/Winged helix DNA-binding domain"/>
    <property type="match status" value="1"/>
</dbReference>
<keyword evidence="2 6" id="KW-0805">Transcription regulation</keyword>
<dbReference type="AlphaFoldDB" id="A0A1A0QPY5"/>
<evidence type="ECO:0000313" key="9">
    <source>
        <dbReference type="EMBL" id="OBB24260.1"/>
    </source>
</evidence>
<dbReference type="GO" id="GO:0003677">
    <property type="term" value="F:DNA binding"/>
    <property type="evidence" value="ECO:0007669"/>
    <property type="project" value="UniProtKB-KW"/>
</dbReference>
<keyword evidence="3 6" id="KW-0731">Sigma factor</keyword>
<dbReference type="InterPro" id="IPR013325">
    <property type="entry name" value="RNA_pol_sigma_r2"/>
</dbReference>
<dbReference type="OrthoDB" id="9803470at2"/>
<dbReference type="Pfam" id="PF04542">
    <property type="entry name" value="Sigma70_r2"/>
    <property type="match status" value="1"/>
</dbReference>
<evidence type="ECO:0000256" key="2">
    <source>
        <dbReference type="ARBA" id="ARBA00023015"/>
    </source>
</evidence>
<dbReference type="CDD" id="cd06171">
    <property type="entry name" value="Sigma70_r4"/>
    <property type="match status" value="1"/>
</dbReference>
<evidence type="ECO:0000259" key="8">
    <source>
        <dbReference type="Pfam" id="PF08281"/>
    </source>
</evidence>
<gene>
    <name evidence="9" type="ORF">A5792_31215</name>
</gene>
<dbReference type="NCBIfam" id="TIGR02937">
    <property type="entry name" value="sigma70-ECF"/>
    <property type="match status" value="1"/>
</dbReference>
<dbReference type="InterPro" id="IPR000838">
    <property type="entry name" value="RNA_pol_sigma70_ECF_CS"/>
</dbReference>
<evidence type="ECO:0000256" key="3">
    <source>
        <dbReference type="ARBA" id="ARBA00023082"/>
    </source>
</evidence>
<accession>A0A1A0QPY5</accession>
<reference evidence="10" key="1">
    <citation type="submission" date="2016-06" db="EMBL/GenBank/DDBJ databases">
        <authorList>
            <person name="Sutton G."/>
            <person name="Brinkac L."/>
            <person name="Sanka R."/>
            <person name="Adams M."/>
            <person name="Lau E."/>
            <person name="Mehaffy C."/>
            <person name="Tameris M."/>
            <person name="Hatherill M."/>
            <person name="Hanekom W."/>
            <person name="Mahomed H."/>
            <person name="Mcshane H."/>
        </authorList>
    </citation>
    <scope>NUCLEOTIDE SEQUENCE [LARGE SCALE GENOMIC DNA]</scope>
    <source>
        <strain evidence="10">852002-51209_SCH5440388</strain>
    </source>
</reference>
<dbReference type="Proteomes" id="UP000093902">
    <property type="component" value="Unassembled WGS sequence"/>
</dbReference>
<organism evidence="9 10">
    <name type="scientific">Mycolicibacterium peregrinum</name>
    <name type="common">Mycobacterium peregrinum</name>
    <dbReference type="NCBI Taxonomy" id="43304"/>
    <lineage>
        <taxon>Bacteria</taxon>
        <taxon>Bacillati</taxon>
        <taxon>Actinomycetota</taxon>
        <taxon>Actinomycetes</taxon>
        <taxon>Mycobacteriales</taxon>
        <taxon>Mycobacteriaceae</taxon>
        <taxon>Mycolicibacterium</taxon>
    </lineage>
</organism>
<sequence length="205" mass="23447">MTLNVDAMPESDAQLAARFVRDAMPFHAVLLRTARRLTQSTADAEDLVQDTLMNAYTGFHRFEPGTNLRAWLFRILHNRWISTHRMKQRRPDTFGVPDFTDSDMFGSTTHSTTAERSAEDRALDLFCDDRIRDALLTLPEGFRTVLYYADIEGFTYAETAARMEIPLGTVMSRIARSRERLRVALAEVADERWSTQESDGTRHVA</sequence>
<dbReference type="GO" id="GO:0016987">
    <property type="term" value="F:sigma factor activity"/>
    <property type="evidence" value="ECO:0007669"/>
    <property type="project" value="UniProtKB-KW"/>
</dbReference>
<dbReference type="InterPro" id="IPR036388">
    <property type="entry name" value="WH-like_DNA-bd_sf"/>
</dbReference>
<comment type="caution">
    <text evidence="9">The sequence shown here is derived from an EMBL/GenBank/DDBJ whole genome shotgun (WGS) entry which is preliminary data.</text>
</comment>
<dbReference type="EMBL" id="LZSO01000041">
    <property type="protein sequence ID" value="OBB24260.1"/>
    <property type="molecule type" value="Genomic_DNA"/>
</dbReference>
<dbReference type="InterPro" id="IPR014284">
    <property type="entry name" value="RNA_pol_sigma-70_dom"/>
</dbReference>
<dbReference type="InterPro" id="IPR013249">
    <property type="entry name" value="RNA_pol_sigma70_r4_t2"/>
</dbReference>
<name>A0A1A0QPY5_MYCPR</name>